<name>A0A0K0XZJ7_9GAMM</name>
<dbReference type="EMBL" id="CP012154">
    <property type="protein sequence ID" value="AKS43046.1"/>
    <property type="molecule type" value="Genomic_DNA"/>
</dbReference>
<proteinExistence type="predicted"/>
<dbReference type="KEGG" id="wma:WM2015_2688"/>
<evidence type="ECO:0000313" key="2">
    <source>
        <dbReference type="Proteomes" id="UP000066624"/>
    </source>
</evidence>
<organism evidence="1 2">
    <name type="scientific">Wenzhouxiangella marina</name>
    <dbReference type="NCBI Taxonomy" id="1579979"/>
    <lineage>
        <taxon>Bacteria</taxon>
        <taxon>Pseudomonadati</taxon>
        <taxon>Pseudomonadota</taxon>
        <taxon>Gammaproteobacteria</taxon>
        <taxon>Chromatiales</taxon>
        <taxon>Wenzhouxiangellaceae</taxon>
        <taxon>Wenzhouxiangella</taxon>
    </lineage>
</organism>
<dbReference type="AlphaFoldDB" id="A0A0K0XZJ7"/>
<evidence type="ECO:0000313" key="1">
    <source>
        <dbReference type="EMBL" id="AKS43046.1"/>
    </source>
</evidence>
<dbReference type="RefSeq" id="WP_049726556.1">
    <property type="nucleotide sequence ID" value="NZ_CP012154.1"/>
</dbReference>
<dbReference type="Proteomes" id="UP000066624">
    <property type="component" value="Chromosome"/>
</dbReference>
<protein>
    <submittedName>
        <fullName evidence="1">Uncharacterized protein</fullName>
    </submittedName>
</protein>
<gene>
    <name evidence="1" type="ORF">WM2015_2688</name>
</gene>
<accession>A0A0K0XZJ7</accession>
<reference evidence="1 2" key="1">
    <citation type="submission" date="2015-07" db="EMBL/GenBank/DDBJ databases">
        <authorList>
            <person name="Noorani M."/>
        </authorList>
    </citation>
    <scope>NUCLEOTIDE SEQUENCE [LARGE SCALE GENOMIC DNA]</scope>
    <source>
        <strain evidence="1 2">KCTC 42284</strain>
    </source>
</reference>
<sequence length="94" mass="10604">MSTDKAFVTHSAEQVLRFTRVEHWDDLSEARKVQLGFNLGALAMALSLPKEDSFDALTRARIGTLSMNAFRDHLRSLIESNRIAVDQDKVAKPF</sequence>
<keyword evidence="2" id="KW-1185">Reference proteome</keyword>